<dbReference type="GO" id="GO:0003677">
    <property type="term" value="F:DNA binding"/>
    <property type="evidence" value="ECO:0007669"/>
    <property type="project" value="UniProtKB-KW"/>
</dbReference>
<dbReference type="SMART" id="SM00857">
    <property type="entry name" value="Resolvase"/>
    <property type="match status" value="1"/>
</dbReference>
<feature type="domain" description="Resolvase/invertase-type recombinase catalytic" evidence="6">
    <location>
        <begin position="7"/>
        <end position="142"/>
    </location>
</feature>
<dbReference type="Gene3D" id="3.40.50.1390">
    <property type="entry name" value="Resolvase, N-terminal catalytic domain"/>
    <property type="match status" value="1"/>
</dbReference>
<evidence type="ECO:0000313" key="7">
    <source>
        <dbReference type="EMBL" id="ANP28531.1"/>
    </source>
</evidence>
<reference evidence="7 8" key="1">
    <citation type="submission" date="2015-06" db="EMBL/GenBank/DDBJ databases">
        <title>Investigation of pathophysiology for high-risk pregnancy and development of treatment modality based on it.</title>
        <authorList>
            <person name="Kim B.-C."/>
            <person name="Lim S."/>
        </authorList>
    </citation>
    <scope>NUCLEOTIDE SEQUENCE [LARGE SCALE GENOMIC DNA]</scope>
    <source>
        <strain evidence="7 8">AD1-86</strain>
    </source>
</reference>
<name>A0A1B0ZKK2_9MICO</name>
<dbReference type="AlphaFoldDB" id="A0A1B0ZKK2"/>
<evidence type="ECO:0000256" key="4">
    <source>
        <dbReference type="ARBA" id="ARBA00023172"/>
    </source>
</evidence>
<keyword evidence="4" id="KW-0233">DNA recombination</keyword>
<dbReference type="Proteomes" id="UP000092596">
    <property type="component" value="Chromosome"/>
</dbReference>
<dbReference type="InterPro" id="IPR036162">
    <property type="entry name" value="Resolvase-like_N_sf"/>
</dbReference>
<dbReference type="PATRIC" id="fig|1630135.4.peg.1979"/>
<dbReference type="PROSITE" id="PS00398">
    <property type="entry name" value="RECOMBINASES_2"/>
    <property type="match status" value="1"/>
</dbReference>
<evidence type="ECO:0000256" key="1">
    <source>
        <dbReference type="ARBA" id="ARBA00009913"/>
    </source>
</evidence>
<dbReference type="SUPFAM" id="SSF46689">
    <property type="entry name" value="Homeodomain-like"/>
    <property type="match status" value="1"/>
</dbReference>
<keyword evidence="3" id="KW-0238">DNA-binding</keyword>
<comment type="similarity">
    <text evidence="1">Belongs to the site-specific recombinase resolvase family.</text>
</comment>
<dbReference type="KEGG" id="dva:DAD186_19810"/>
<dbReference type="PANTHER" id="PTHR30461:SF26">
    <property type="entry name" value="RESOLVASE HOMOLOG YNEB"/>
    <property type="match status" value="1"/>
</dbReference>
<proteinExistence type="inferred from homology"/>
<dbReference type="CDD" id="cd03768">
    <property type="entry name" value="SR_ResInv"/>
    <property type="match status" value="1"/>
</dbReference>
<dbReference type="InterPro" id="IPR050639">
    <property type="entry name" value="SSR_resolvase"/>
</dbReference>
<dbReference type="InterPro" id="IPR006118">
    <property type="entry name" value="Recombinase_CS"/>
</dbReference>
<evidence type="ECO:0000313" key="8">
    <source>
        <dbReference type="Proteomes" id="UP000092596"/>
    </source>
</evidence>
<accession>A0A1B0ZKK2</accession>
<dbReference type="Gene3D" id="1.10.10.60">
    <property type="entry name" value="Homeodomain-like"/>
    <property type="match status" value="1"/>
</dbReference>
<dbReference type="InterPro" id="IPR006120">
    <property type="entry name" value="Resolvase_HTH_dom"/>
</dbReference>
<dbReference type="SUPFAM" id="SSF53041">
    <property type="entry name" value="Resolvase-like"/>
    <property type="match status" value="1"/>
</dbReference>
<dbReference type="PROSITE" id="PS51736">
    <property type="entry name" value="RECOMBINASES_3"/>
    <property type="match status" value="1"/>
</dbReference>
<dbReference type="RefSeq" id="WP_065248504.1">
    <property type="nucleotide sequence ID" value="NZ_CP012117.1"/>
</dbReference>
<organism evidence="7 8">
    <name type="scientific">Dermabacter vaginalis</name>
    <dbReference type="NCBI Taxonomy" id="1630135"/>
    <lineage>
        <taxon>Bacteria</taxon>
        <taxon>Bacillati</taxon>
        <taxon>Actinomycetota</taxon>
        <taxon>Actinomycetes</taxon>
        <taxon>Micrococcales</taxon>
        <taxon>Dermabacteraceae</taxon>
        <taxon>Dermabacter</taxon>
    </lineage>
</organism>
<dbReference type="GO" id="GO:0000150">
    <property type="term" value="F:DNA strand exchange activity"/>
    <property type="evidence" value="ECO:0007669"/>
    <property type="project" value="InterPro"/>
</dbReference>
<evidence type="ECO:0000256" key="5">
    <source>
        <dbReference type="PIRSR" id="PIRSR606118-50"/>
    </source>
</evidence>
<dbReference type="STRING" id="1630135.DAD186_19810"/>
<keyword evidence="2" id="KW-0229">DNA integration</keyword>
<evidence type="ECO:0000259" key="6">
    <source>
        <dbReference type="PROSITE" id="PS51736"/>
    </source>
</evidence>
<protein>
    <submittedName>
        <fullName evidence="7">Transposon Tn21 resolvase</fullName>
    </submittedName>
</protein>
<sequence length="202" mass="22637">MVTYTGQRVGYMRVSSVDQNLDRQSLAIGGCDKVFSDKASGKGVDGRQGLREALNFREGDLFVVASMDRLARSLRDLESIVTRLTDDGVTLHFVKEDLVFRPNSEDPYARFQLHLIGAVAELERSLIRERQREGIEAAKARGVYTGRARVLTDEQAREAKTLAKQGMTKKALAQKYGIGRSTLYRYLAQTEETEHPSDTHPT</sequence>
<dbReference type="InterPro" id="IPR006119">
    <property type="entry name" value="Resolv_N"/>
</dbReference>
<dbReference type="InterPro" id="IPR009057">
    <property type="entry name" value="Homeodomain-like_sf"/>
</dbReference>
<dbReference type="Pfam" id="PF00239">
    <property type="entry name" value="Resolvase"/>
    <property type="match status" value="1"/>
</dbReference>
<dbReference type="CDD" id="cd00569">
    <property type="entry name" value="HTH_Hin_like"/>
    <property type="match status" value="1"/>
</dbReference>
<feature type="active site" description="O-(5'-phospho-DNA)-serine intermediate" evidence="5">
    <location>
        <position position="15"/>
    </location>
</feature>
<dbReference type="Pfam" id="PF02796">
    <property type="entry name" value="HTH_7"/>
    <property type="match status" value="1"/>
</dbReference>
<evidence type="ECO:0000256" key="3">
    <source>
        <dbReference type="ARBA" id="ARBA00023125"/>
    </source>
</evidence>
<dbReference type="PANTHER" id="PTHR30461">
    <property type="entry name" value="DNA-INVERTASE FROM LAMBDOID PROPHAGE"/>
    <property type="match status" value="1"/>
</dbReference>
<dbReference type="GO" id="GO:0015074">
    <property type="term" value="P:DNA integration"/>
    <property type="evidence" value="ECO:0007669"/>
    <property type="project" value="UniProtKB-KW"/>
</dbReference>
<gene>
    <name evidence="7" type="ORF">DAD186_19810</name>
</gene>
<evidence type="ECO:0000256" key="2">
    <source>
        <dbReference type="ARBA" id="ARBA00022908"/>
    </source>
</evidence>
<dbReference type="EMBL" id="CP012117">
    <property type="protein sequence ID" value="ANP28531.1"/>
    <property type="molecule type" value="Genomic_DNA"/>
</dbReference>